<evidence type="ECO:0000256" key="10">
    <source>
        <dbReference type="SAM" id="Phobius"/>
    </source>
</evidence>
<dbReference type="AlphaFoldDB" id="A0AAD5WNL6"/>
<dbReference type="InterPro" id="IPR036259">
    <property type="entry name" value="MFS_trans_sf"/>
</dbReference>
<evidence type="ECO:0000259" key="11">
    <source>
        <dbReference type="PROSITE" id="PS50850"/>
    </source>
</evidence>
<protein>
    <submittedName>
        <fullName evidence="12">Major facilitator superfamily transporter monosaccharide</fullName>
    </submittedName>
</protein>
<dbReference type="PANTHER" id="PTHR48022">
    <property type="entry name" value="PLASTIDIC GLUCOSE TRANSPORTER 4"/>
    <property type="match status" value="1"/>
</dbReference>
<evidence type="ECO:0000256" key="1">
    <source>
        <dbReference type="ARBA" id="ARBA00004141"/>
    </source>
</evidence>
<accession>A0AAD5WNL6</accession>
<evidence type="ECO:0000256" key="4">
    <source>
        <dbReference type="ARBA" id="ARBA00022692"/>
    </source>
</evidence>
<evidence type="ECO:0000256" key="7">
    <source>
        <dbReference type="ARBA" id="ARBA00023180"/>
    </source>
</evidence>
<dbReference type="PANTHER" id="PTHR48022:SF17">
    <property type="entry name" value="HEXOSE TRANSPORTER"/>
    <property type="match status" value="1"/>
</dbReference>
<dbReference type="InterPro" id="IPR050360">
    <property type="entry name" value="MFS_Sugar_Transporters"/>
</dbReference>
<dbReference type="GO" id="GO:0005351">
    <property type="term" value="F:carbohydrate:proton symporter activity"/>
    <property type="evidence" value="ECO:0007669"/>
    <property type="project" value="TreeGrafter"/>
</dbReference>
<dbReference type="GO" id="GO:0010255">
    <property type="term" value="P:glucose mediated signaling pathway"/>
    <property type="evidence" value="ECO:0007669"/>
    <property type="project" value="UniProtKB-ARBA"/>
</dbReference>
<evidence type="ECO:0000313" key="12">
    <source>
        <dbReference type="EMBL" id="KAJ2893570.1"/>
    </source>
</evidence>
<evidence type="ECO:0000256" key="6">
    <source>
        <dbReference type="ARBA" id="ARBA00023136"/>
    </source>
</evidence>
<keyword evidence="5 10" id="KW-1133">Transmembrane helix</keyword>
<feature type="transmembrane region" description="Helical" evidence="10">
    <location>
        <begin position="12"/>
        <end position="33"/>
    </location>
</feature>
<feature type="transmembrane region" description="Helical" evidence="10">
    <location>
        <begin position="427"/>
        <end position="450"/>
    </location>
</feature>
<evidence type="ECO:0000256" key="5">
    <source>
        <dbReference type="ARBA" id="ARBA00022989"/>
    </source>
</evidence>
<feature type="transmembrane region" description="Helical" evidence="10">
    <location>
        <begin position="389"/>
        <end position="415"/>
    </location>
</feature>
<gene>
    <name evidence="12" type="ORF">MKZ38_008442</name>
</gene>
<feature type="transmembrane region" description="Helical" evidence="10">
    <location>
        <begin position="105"/>
        <end position="126"/>
    </location>
</feature>
<feature type="transmembrane region" description="Helical" evidence="10">
    <location>
        <begin position="317"/>
        <end position="339"/>
    </location>
</feature>
<reference evidence="12" key="1">
    <citation type="submission" date="2022-07" db="EMBL/GenBank/DDBJ databases">
        <title>Draft genome sequence of Zalerion maritima ATCC 34329, a (micro)plastics degrading marine fungus.</title>
        <authorList>
            <person name="Paco A."/>
            <person name="Goncalves M.F.M."/>
            <person name="Rocha-Santos T.A.P."/>
            <person name="Alves A."/>
        </authorList>
    </citation>
    <scope>NUCLEOTIDE SEQUENCE</scope>
    <source>
        <strain evidence="12">ATCC 34329</strain>
    </source>
</reference>
<dbReference type="InterPro" id="IPR020846">
    <property type="entry name" value="MFS_dom"/>
</dbReference>
<dbReference type="PROSITE" id="PS00217">
    <property type="entry name" value="SUGAR_TRANSPORT_2"/>
    <property type="match status" value="1"/>
</dbReference>
<feature type="compositionally biased region" description="Basic and acidic residues" evidence="9">
    <location>
        <begin position="531"/>
        <end position="543"/>
    </location>
</feature>
<dbReference type="PROSITE" id="PS50850">
    <property type="entry name" value="MFS"/>
    <property type="match status" value="1"/>
</dbReference>
<evidence type="ECO:0000256" key="3">
    <source>
        <dbReference type="ARBA" id="ARBA00022448"/>
    </source>
</evidence>
<comment type="caution">
    <text evidence="12">The sequence shown here is derived from an EMBL/GenBank/DDBJ whole genome shotgun (WGS) entry which is preliminary data.</text>
</comment>
<dbReference type="Proteomes" id="UP001201980">
    <property type="component" value="Unassembled WGS sequence"/>
</dbReference>
<dbReference type="PROSITE" id="PS00216">
    <property type="entry name" value="SUGAR_TRANSPORT_1"/>
    <property type="match status" value="1"/>
</dbReference>
<evidence type="ECO:0000256" key="8">
    <source>
        <dbReference type="RuleBase" id="RU003346"/>
    </source>
</evidence>
<dbReference type="InterPro" id="IPR005829">
    <property type="entry name" value="Sugar_transporter_CS"/>
</dbReference>
<dbReference type="FunFam" id="1.20.1250.20:FF:000115">
    <property type="entry name" value="High-affinity glucose transporter"/>
    <property type="match status" value="1"/>
</dbReference>
<comment type="subcellular location">
    <subcellularLocation>
        <location evidence="1">Membrane</location>
        <topology evidence="1">Multi-pass membrane protein</topology>
    </subcellularLocation>
</comment>
<keyword evidence="3 8" id="KW-0813">Transport</keyword>
<dbReference type="CDD" id="cd17356">
    <property type="entry name" value="MFS_HXT"/>
    <property type="match status" value="1"/>
</dbReference>
<proteinExistence type="inferred from homology"/>
<comment type="similarity">
    <text evidence="2 8">Belongs to the major facilitator superfamily. Sugar transporter (TC 2.A.1.1) family.</text>
</comment>
<feature type="region of interest" description="Disordered" evidence="9">
    <location>
        <begin position="520"/>
        <end position="549"/>
    </location>
</feature>
<feature type="transmembrane region" description="Helical" evidence="10">
    <location>
        <begin position="78"/>
        <end position="98"/>
    </location>
</feature>
<name>A0AAD5WNL6_9PEZI</name>
<feature type="transmembrane region" description="Helical" evidence="10">
    <location>
        <begin position="163"/>
        <end position="183"/>
    </location>
</feature>
<sequence length="549" mass="60687">MALFGDKGDYYGRSWPAIVIGLFVAFGGILFGYDTGTIGGIMAMGFWRKEFGFPNPHYDAKIDDQADQYMISSEQKSVVVSILSVGTFFGALSSPLLADRIGRRWGLFASCWVFNLGVVLQTAAVSLDIFDVGRFFAGAGVGLISALVPLYQSETAPKWIRGFIVGAYQLAITIGILLAAIVNNSSGGRDDPGSYRIPTAVQFAWSLILMIGLLFLPETPRFLIKRGHRDDAKMSLARIRRVQPNDPNIESELQEIEANHNYELSIGKARYIDCFIGTQGKRQVTGMLLQMFQQLTGVNFIFYYGTEFFKGTGLPGFKIAMVMGAVNTLSTFPGMFLVDKLGRRKLLLIGAIGMATSQCLVAVCGMLSGKHYLDDRDKAQFEVTNVGCLYATVAFSCMFISFFAATWGPLAWIICGELYPLKFRARGLSITTATNWLLNWAIAFATPFLVDPGPHSLNLQAKIFFIWFVCCFTCIAFAYFMVYETKDLTLEQVDQMYEEVKSARQSPGWKPAETYVQKNIGAPHLDPPKGLLEKGDSEDDAPKIGHIPL</sequence>
<keyword evidence="4 10" id="KW-0812">Transmembrane</keyword>
<feature type="transmembrane region" description="Helical" evidence="10">
    <location>
        <begin position="462"/>
        <end position="482"/>
    </location>
</feature>
<organism evidence="12 13">
    <name type="scientific">Zalerion maritima</name>
    <dbReference type="NCBI Taxonomy" id="339359"/>
    <lineage>
        <taxon>Eukaryota</taxon>
        <taxon>Fungi</taxon>
        <taxon>Dikarya</taxon>
        <taxon>Ascomycota</taxon>
        <taxon>Pezizomycotina</taxon>
        <taxon>Sordariomycetes</taxon>
        <taxon>Lulworthiomycetidae</taxon>
        <taxon>Lulworthiales</taxon>
        <taxon>Lulworthiaceae</taxon>
        <taxon>Zalerion</taxon>
    </lineage>
</organism>
<keyword evidence="13" id="KW-1185">Reference proteome</keyword>
<feature type="transmembrane region" description="Helical" evidence="10">
    <location>
        <begin position="195"/>
        <end position="216"/>
    </location>
</feature>
<feature type="transmembrane region" description="Helical" evidence="10">
    <location>
        <begin position="132"/>
        <end position="151"/>
    </location>
</feature>
<dbReference type="InterPro" id="IPR003663">
    <property type="entry name" value="Sugar/inositol_transpt"/>
</dbReference>
<dbReference type="GO" id="GO:0005886">
    <property type="term" value="C:plasma membrane"/>
    <property type="evidence" value="ECO:0007669"/>
    <property type="project" value="UniProtKB-ARBA"/>
</dbReference>
<evidence type="ECO:0000313" key="13">
    <source>
        <dbReference type="Proteomes" id="UP001201980"/>
    </source>
</evidence>
<dbReference type="SUPFAM" id="SSF103473">
    <property type="entry name" value="MFS general substrate transporter"/>
    <property type="match status" value="1"/>
</dbReference>
<dbReference type="InterPro" id="IPR005828">
    <property type="entry name" value="MFS_sugar_transport-like"/>
</dbReference>
<evidence type="ECO:0000256" key="2">
    <source>
        <dbReference type="ARBA" id="ARBA00010992"/>
    </source>
</evidence>
<dbReference type="EMBL" id="JAKWBI020000588">
    <property type="protein sequence ID" value="KAJ2893570.1"/>
    <property type="molecule type" value="Genomic_DNA"/>
</dbReference>
<evidence type="ECO:0000256" key="9">
    <source>
        <dbReference type="SAM" id="MobiDB-lite"/>
    </source>
</evidence>
<feature type="transmembrane region" description="Helical" evidence="10">
    <location>
        <begin position="287"/>
        <end position="305"/>
    </location>
</feature>
<dbReference type="Gene3D" id="1.20.1250.20">
    <property type="entry name" value="MFS general substrate transporter like domains"/>
    <property type="match status" value="1"/>
</dbReference>
<dbReference type="PRINTS" id="PR00171">
    <property type="entry name" value="SUGRTRNSPORT"/>
</dbReference>
<keyword evidence="6 10" id="KW-0472">Membrane</keyword>
<dbReference type="NCBIfam" id="TIGR00879">
    <property type="entry name" value="SP"/>
    <property type="match status" value="1"/>
</dbReference>
<dbReference type="Pfam" id="PF00083">
    <property type="entry name" value="Sugar_tr"/>
    <property type="match status" value="1"/>
</dbReference>
<dbReference type="GO" id="GO:0005536">
    <property type="term" value="F:D-glucose binding"/>
    <property type="evidence" value="ECO:0007669"/>
    <property type="project" value="UniProtKB-ARBA"/>
</dbReference>
<feature type="transmembrane region" description="Helical" evidence="10">
    <location>
        <begin position="346"/>
        <end position="369"/>
    </location>
</feature>
<feature type="domain" description="Major facilitator superfamily (MFS) profile" evidence="11">
    <location>
        <begin position="20"/>
        <end position="486"/>
    </location>
</feature>
<keyword evidence="7" id="KW-0325">Glycoprotein</keyword>